<dbReference type="PROSITE" id="PS51318">
    <property type="entry name" value="TAT"/>
    <property type="match status" value="1"/>
</dbReference>
<dbReference type="Proteomes" id="UP000051934">
    <property type="component" value="Unassembled WGS sequence"/>
</dbReference>
<dbReference type="AlphaFoldDB" id="A0A0R2SAF0"/>
<reference evidence="1 2" key="1">
    <citation type="submission" date="2015-10" db="EMBL/GenBank/DDBJ databases">
        <title>Metagenome-Assembled Genomes uncover a global brackish microbiome.</title>
        <authorList>
            <person name="Hugerth L.W."/>
            <person name="Larsson J."/>
            <person name="Alneberg J."/>
            <person name="Lindh M.V."/>
            <person name="Legrand C."/>
            <person name="Pinhassi J."/>
            <person name="Andersson A.F."/>
        </authorList>
    </citation>
    <scope>NUCLEOTIDE SEQUENCE [LARGE SCALE GENOMIC DNA]</scope>
    <source>
        <strain evidence="1">BACL4 MAG-120507-bin80</strain>
    </source>
</reference>
<accession>A0A0R2SAF0</accession>
<gene>
    <name evidence="1" type="ORF">ABR69_01850</name>
</gene>
<evidence type="ECO:0000313" key="1">
    <source>
        <dbReference type="EMBL" id="KRO71877.1"/>
    </source>
</evidence>
<evidence type="ECO:0000313" key="2">
    <source>
        <dbReference type="Proteomes" id="UP000051934"/>
    </source>
</evidence>
<dbReference type="PROSITE" id="PS51257">
    <property type="entry name" value="PROKAR_LIPOPROTEIN"/>
    <property type="match status" value="1"/>
</dbReference>
<dbReference type="EMBL" id="LIBB01000124">
    <property type="protein sequence ID" value="KRO71877.1"/>
    <property type="molecule type" value="Genomic_DNA"/>
</dbReference>
<proteinExistence type="predicted"/>
<organism evidence="1 2">
    <name type="scientific">OM182 bacterium BACL3 MAG-120507-bin80</name>
    <dbReference type="NCBI Taxonomy" id="1655577"/>
    <lineage>
        <taxon>Bacteria</taxon>
        <taxon>Pseudomonadati</taxon>
        <taxon>Pseudomonadota</taxon>
        <taxon>Gammaproteobacteria</taxon>
        <taxon>OMG group</taxon>
        <taxon>OM182 clade</taxon>
    </lineage>
</organism>
<name>A0A0R2SAF0_9GAMM</name>
<sequence length="180" mass="19408">MKTRREFIQGLILSVGGAATLSACGDNAPAVMATAPHNPGRFYTGDEMALVNRVSDLIIPRTETPGALDVNVAGYLDGLMSDWANADTQNAHRAALARLRADLDAAVGVPFERATQVAAEEALTDLDARAFEIDHSMEGYRRFKGFITQAYFATEDGAVQELKWVALPGRWDPSVDITPA</sequence>
<comment type="caution">
    <text evidence="1">The sequence shown here is derived from an EMBL/GenBank/DDBJ whole genome shotgun (WGS) entry which is preliminary data.</text>
</comment>
<dbReference type="Pfam" id="PF13618">
    <property type="entry name" value="Gluconate_2-dh3"/>
    <property type="match status" value="1"/>
</dbReference>
<protein>
    <recommendedName>
        <fullName evidence="3">Gluconate 2-dehydrogenase subunit 3 family protein</fullName>
    </recommendedName>
</protein>
<evidence type="ECO:0008006" key="3">
    <source>
        <dbReference type="Google" id="ProtNLM"/>
    </source>
</evidence>
<dbReference type="InterPro" id="IPR006311">
    <property type="entry name" value="TAT_signal"/>
</dbReference>
<dbReference type="InterPro" id="IPR027056">
    <property type="entry name" value="Gluconate_2DH_su3"/>
</dbReference>